<keyword evidence="6 9" id="KW-0804">Transcription</keyword>
<protein>
    <recommendedName>
        <fullName evidence="9">Dof zinc finger protein</fullName>
    </recommendedName>
</protein>
<evidence type="ECO:0000256" key="4">
    <source>
        <dbReference type="ARBA" id="ARBA00023015"/>
    </source>
</evidence>
<evidence type="ECO:0000256" key="5">
    <source>
        <dbReference type="ARBA" id="ARBA00023125"/>
    </source>
</evidence>
<dbReference type="PANTHER" id="PTHR31992:SF97">
    <property type="entry name" value="DOF ZINC FINGER PROTEIN"/>
    <property type="match status" value="1"/>
</dbReference>
<evidence type="ECO:0000256" key="7">
    <source>
        <dbReference type="ARBA" id="ARBA00023242"/>
    </source>
</evidence>
<keyword evidence="5 8" id="KW-0238">DNA-binding</keyword>
<dbReference type="PROSITE" id="PS50884">
    <property type="entry name" value="ZF_DOF_2"/>
    <property type="match status" value="1"/>
</dbReference>
<evidence type="ECO:0000313" key="13">
    <source>
        <dbReference type="Proteomes" id="UP000237105"/>
    </source>
</evidence>
<comment type="subcellular location">
    <subcellularLocation>
        <location evidence="8 9">Nucleus</location>
    </subcellularLocation>
</comment>
<feature type="domain" description="Dof-type" evidence="11">
    <location>
        <begin position="62"/>
        <end position="116"/>
    </location>
</feature>
<feature type="compositionally biased region" description="Low complexity" evidence="10">
    <location>
        <begin position="119"/>
        <end position="136"/>
    </location>
</feature>
<evidence type="ECO:0000259" key="11">
    <source>
        <dbReference type="PROSITE" id="PS50884"/>
    </source>
</evidence>
<evidence type="ECO:0000256" key="3">
    <source>
        <dbReference type="ARBA" id="ARBA00022833"/>
    </source>
</evidence>
<feature type="region of interest" description="Disordered" evidence="10">
    <location>
        <begin position="20"/>
        <end position="65"/>
    </location>
</feature>
<name>A0A2P5AJT4_PARAD</name>
<dbReference type="GO" id="GO:0003677">
    <property type="term" value="F:DNA binding"/>
    <property type="evidence" value="ECO:0007669"/>
    <property type="project" value="UniProtKB-UniRule"/>
</dbReference>
<sequence>MGLSSKQVVINRDSGLDWSQGLLLQQAQPTFQPPPSKPPTSSATAMRRQQQQNQQPPPPEPVKCPRCDSANTKFCYYNNYNRSQPRHFCRTCKRHWTKGGTLRNVPVGGGRKNKRAKKSNTSSSAAAATTTTGNTTTTTTTATTAAAATDNRLDSHVIFQAQQLDQKRISEILYQAVLIRPPPPPSSSSFPVQQNLMSSGLLEEDTSMMINTSRSFLSTNHSSQPFPPASLISSSSSSPFDSFSSAFQASDVVCNVNYGHEDQFKLMAVSTVTSCNSTQPPWQQVPAEAPTSNGMENMPSYFNWDDIDTLVSTDHINLAWDESHDIIKP</sequence>
<evidence type="ECO:0000256" key="6">
    <source>
        <dbReference type="ARBA" id="ARBA00023163"/>
    </source>
</evidence>
<dbReference type="GO" id="GO:0005634">
    <property type="term" value="C:nucleus"/>
    <property type="evidence" value="ECO:0007669"/>
    <property type="project" value="UniProtKB-SubCell"/>
</dbReference>
<dbReference type="OrthoDB" id="1927254at2759"/>
<dbReference type="PROSITE" id="PS01361">
    <property type="entry name" value="ZF_DOF_1"/>
    <property type="match status" value="1"/>
</dbReference>
<evidence type="ECO:0000256" key="8">
    <source>
        <dbReference type="PROSITE-ProRule" id="PRU00071"/>
    </source>
</evidence>
<dbReference type="GO" id="GO:0003700">
    <property type="term" value="F:DNA-binding transcription factor activity"/>
    <property type="evidence" value="ECO:0007669"/>
    <property type="project" value="UniProtKB-UniRule"/>
</dbReference>
<keyword evidence="7 8" id="KW-0539">Nucleus</keyword>
<dbReference type="Proteomes" id="UP000237105">
    <property type="component" value="Unassembled WGS sequence"/>
</dbReference>
<evidence type="ECO:0000256" key="1">
    <source>
        <dbReference type="ARBA" id="ARBA00022723"/>
    </source>
</evidence>
<dbReference type="EMBL" id="JXTB01000553">
    <property type="protein sequence ID" value="PON36806.1"/>
    <property type="molecule type" value="Genomic_DNA"/>
</dbReference>
<reference evidence="13" key="1">
    <citation type="submission" date="2016-06" db="EMBL/GenBank/DDBJ databases">
        <title>Parallel loss of symbiosis genes in relatives of nitrogen-fixing non-legume Parasponia.</title>
        <authorList>
            <person name="Van Velzen R."/>
            <person name="Holmer R."/>
            <person name="Bu F."/>
            <person name="Rutten L."/>
            <person name="Van Zeijl A."/>
            <person name="Liu W."/>
            <person name="Santuari L."/>
            <person name="Cao Q."/>
            <person name="Sharma T."/>
            <person name="Shen D."/>
            <person name="Roswanjaya Y."/>
            <person name="Wardhani T."/>
            <person name="Kalhor M.S."/>
            <person name="Jansen J."/>
            <person name="Van den Hoogen J."/>
            <person name="Gungor B."/>
            <person name="Hartog M."/>
            <person name="Hontelez J."/>
            <person name="Verver J."/>
            <person name="Yang W.-C."/>
            <person name="Schijlen E."/>
            <person name="Repin R."/>
            <person name="Schilthuizen M."/>
            <person name="Schranz E."/>
            <person name="Heidstra R."/>
            <person name="Miyata K."/>
            <person name="Fedorova E."/>
            <person name="Kohlen W."/>
            <person name="Bisseling T."/>
            <person name="Smit S."/>
            <person name="Geurts R."/>
        </authorList>
    </citation>
    <scope>NUCLEOTIDE SEQUENCE [LARGE SCALE GENOMIC DNA]</scope>
    <source>
        <strain evidence="13">cv. WU1-14</strain>
    </source>
</reference>
<dbReference type="STRING" id="3476.A0A2P5AJT4"/>
<dbReference type="AlphaFoldDB" id="A0A2P5AJT4"/>
<keyword evidence="1 9" id="KW-0479">Metal-binding</keyword>
<evidence type="ECO:0000256" key="10">
    <source>
        <dbReference type="SAM" id="MobiDB-lite"/>
    </source>
</evidence>
<dbReference type="InterPro" id="IPR045174">
    <property type="entry name" value="Dof"/>
</dbReference>
<evidence type="ECO:0000256" key="2">
    <source>
        <dbReference type="ARBA" id="ARBA00022771"/>
    </source>
</evidence>
<accession>A0A2P5AJT4</accession>
<keyword evidence="3 9" id="KW-0862">Zinc</keyword>
<evidence type="ECO:0000313" key="12">
    <source>
        <dbReference type="EMBL" id="PON36806.1"/>
    </source>
</evidence>
<dbReference type="Pfam" id="PF02701">
    <property type="entry name" value="Zn_ribbon_Dof"/>
    <property type="match status" value="1"/>
</dbReference>
<comment type="caution">
    <text evidence="12">The sequence shown here is derived from an EMBL/GenBank/DDBJ whole genome shotgun (WGS) entry which is preliminary data.</text>
</comment>
<comment type="function">
    <text evidence="9">Transcription factor that binds specifically to a 5'-AA[AG]G-3' consensus core sequence.</text>
</comment>
<proteinExistence type="predicted"/>
<organism evidence="12 13">
    <name type="scientific">Parasponia andersonii</name>
    <name type="common">Sponia andersonii</name>
    <dbReference type="NCBI Taxonomy" id="3476"/>
    <lineage>
        <taxon>Eukaryota</taxon>
        <taxon>Viridiplantae</taxon>
        <taxon>Streptophyta</taxon>
        <taxon>Embryophyta</taxon>
        <taxon>Tracheophyta</taxon>
        <taxon>Spermatophyta</taxon>
        <taxon>Magnoliopsida</taxon>
        <taxon>eudicotyledons</taxon>
        <taxon>Gunneridae</taxon>
        <taxon>Pentapetalae</taxon>
        <taxon>rosids</taxon>
        <taxon>fabids</taxon>
        <taxon>Rosales</taxon>
        <taxon>Cannabaceae</taxon>
        <taxon>Parasponia</taxon>
    </lineage>
</organism>
<keyword evidence="4 9" id="KW-0805">Transcription regulation</keyword>
<dbReference type="InterPro" id="IPR003851">
    <property type="entry name" value="Znf_Dof"/>
</dbReference>
<gene>
    <name evidence="12" type="ORF">PanWU01x14_325670</name>
</gene>
<keyword evidence="2 8" id="KW-0863">Zinc-finger</keyword>
<dbReference type="PANTHER" id="PTHR31992">
    <property type="entry name" value="DOF ZINC FINGER PROTEIN DOF1.4-RELATED"/>
    <property type="match status" value="1"/>
</dbReference>
<feature type="compositionally biased region" description="Low complexity" evidence="10">
    <location>
        <begin position="39"/>
        <end position="54"/>
    </location>
</feature>
<evidence type="ECO:0000256" key="9">
    <source>
        <dbReference type="RuleBase" id="RU369094"/>
    </source>
</evidence>
<keyword evidence="13" id="KW-1185">Reference proteome</keyword>
<feature type="region of interest" description="Disordered" evidence="10">
    <location>
        <begin position="103"/>
        <end position="136"/>
    </location>
</feature>
<dbReference type="GO" id="GO:0008270">
    <property type="term" value="F:zinc ion binding"/>
    <property type="evidence" value="ECO:0007669"/>
    <property type="project" value="UniProtKB-KW"/>
</dbReference>